<organism evidence="2 3">
    <name type="scientific">Viridothelium virens</name>
    <name type="common">Speckled blister lichen</name>
    <name type="synonym">Trypethelium virens</name>
    <dbReference type="NCBI Taxonomy" id="1048519"/>
    <lineage>
        <taxon>Eukaryota</taxon>
        <taxon>Fungi</taxon>
        <taxon>Dikarya</taxon>
        <taxon>Ascomycota</taxon>
        <taxon>Pezizomycotina</taxon>
        <taxon>Dothideomycetes</taxon>
        <taxon>Dothideomycetes incertae sedis</taxon>
        <taxon>Trypetheliales</taxon>
        <taxon>Trypetheliaceae</taxon>
        <taxon>Viridothelium</taxon>
    </lineage>
</organism>
<proteinExistence type="predicted"/>
<dbReference type="Proteomes" id="UP000800092">
    <property type="component" value="Unassembled WGS sequence"/>
</dbReference>
<dbReference type="EMBL" id="ML991780">
    <property type="protein sequence ID" value="KAF2237361.1"/>
    <property type="molecule type" value="Genomic_DNA"/>
</dbReference>
<feature type="compositionally biased region" description="Polar residues" evidence="1">
    <location>
        <begin position="404"/>
        <end position="415"/>
    </location>
</feature>
<evidence type="ECO:0000256" key="1">
    <source>
        <dbReference type="SAM" id="MobiDB-lite"/>
    </source>
</evidence>
<feature type="compositionally biased region" description="Low complexity" evidence="1">
    <location>
        <begin position="428"/>
        <end position="445"/>
    </location>
</feature>
<feature type="compositionally biased region" description="Basic and acidic residues" evidence="1">
    <location>
        <begin position="642"/>
        <end position="671"/>
    </location>
</feature>
<dbReference type="OrthoDB" id="5407653at2759"/>
<name>A0A6A6HHD4_VIRVR</name>
<evidence type="ECO:0000313" key="3">
    <source>
        <dbReference type="Proteomes" id="UP000800092"/>
    </source>
</evidence>
<accession>A0A6A6HHD4</accession>
<sequence>MFSFGGAAFSTAHEPEKERDAPPRPTPIAFPDTERLSKALHQWWKSHRPPNFLPLFSRIRKPTDADEDHLAALNIKVVQGCSLEDLVPGEHHGNSHLPPKAWLKPPSTDQSQMHTTSTSQPVLSNGRPVPDHEIFYSRAKELLVENEAAYKVISRSTPKGQAPPRLAHFRRFWEGMDSLSHYWDTSADEYYVASPNGHQGDKAESADEPPTKSIGDSDVPVLLTSSVPPPPPPRKRTKTGEGDDVSHVGVEGMKTVILDRTAPSSSQSPPIIPPRSSSTSSSEPWDSLPAAPQSQSKPSDSETATAMKPYPQLRYRGHRIAAGSQVPLSFLSDTIRAFVEACAWPHGCSLTSPRRLPQLQFAASQRPVPKNPVSHGEKKSHAEPPGTSSLSKPRHTHAEAHESVPSSSHAPTDPSTRMDIDTRSTQPSLASAPSTSHSSSSFAAANPTSSPHADLDLDPHSGKLLLPLRISALIYRTPADRMRARSGWLEGPLLALWSRAETGLGRVVWDPAEELSEASREALRGAETEGREASGVVKDESGEVRGGEGREEKGSGGEGEGGSGDGDGGGGGGGGGAGVTQKEVLDALNEVGALLFLAQERAREGAAARRPGEGQWWTEKPRWGGGEGGEVGNPVGNTDELSGEKGREEAEKAEKKAGREEGRRQQEREKTAALAMEARVARGLGSGREGRRGSEGKSKVSAAEAWKVVKPGLGHWDQKVEFGGIGREPGSAWDQVFLVSSMNRHISILKLRVHAAYIRYVTNGEWPDVPPDDEAWDTPLLQRSQWYDLFDKEQRAEAVRGVWGVLTHQMRATGQIDTDMKT</sequence>
<feature type="compositionally biased region" description="Basic and acidic residues" evidence="1">
    <location>
        <begin position="688"/>
        <end position="698"/>
    </location>
</feature>
<keyword evidence="3" id="KW-1185">Reference proteome</keyword>
<feature type="region of interest" description="Disordered" evidence="1">
    <location>
        <begin position="194"/>
        <end position="306"/>
    </location>
</feature>
<feature type="region of interest" description="Disordered" evidence="1">
    <location>
        <begin position="606"/>
        <end position="701"/>
    </location>
</feature>
<feature type="compositionally biased region" description="Low complexity" evidence="1">
    <location>
        <begin position="263"/>
        <end position="289"/>
    </location>
</feature>
<reference evidence="2" key="1">
    <citation type="journal article" date="2020" name="Stud. Mycol.">
        <title>101 Dothideomycetes genomes: a test case for predicting lifestyles and emergence of pathogens.</title>
        <authorList>
            <person name="Haridas S."/>
            <person name="Albert R."/>
            <person name="Binder M."/>
            <person name="Bloem J."/>
            <person name="Labutti K."/>
            <person name="Salamov A."/>
            <person name="Andreopoulos B."/>
            <person name="Baker S."/>
            <person name="Barry K."/>
            <person name="Bills G."/>
            <person name="Bluhm B."/>
            <person name="Cannon C."/>
            <person name="Castanera R."/>
            <person name="Culley D."/>
            <person name="Daum C."/>
            <person name="Ezra D."/>
            <person name="Gonzalez J."/>
            <person name="Henrissat B."/>
            <person name="Kuo A."/>
            <person name="Liang C."/>
            <person name="Lipzen A."/>
            <person name="Lutzoni F."/>
            <person name="Magnuson J."/>
            <person name="Mondo S."/>
            <person name="Nolan M."/>
            <person name="Ohm R."/>
            <person name="Pangilinan J."/>
            <person name="Park H.-J."/>
            <person name="Ramirez L."/>
            <person name="Alfaro M."/>
            <person name="Sun H."/>
            <person name="Tritt A."/>
            <person name="Yoshinaga Y."/>
            <person name="Zwiers L.-H."/>
            <person name="Turgeon B."/>
            <person name="Goodwin S."/>
            <person name="Spatafora J."/>
            <person name="Crous P."/>
            <person name="Grigoriev I."/>
        </authorList>
    </citation>
    <scope>NUCLEOTIDE SEQUENCE</scope>
    <source>
        <strain evidence="2">Tuck. ex Michener</strain>
    </source>
</reference>
<feature type="compositionally biased region" description="Basic and acidic residues" evidence="1">
    <location>
        <begin position="13"/>
        <end position="22"/>
    </location>
</feature>
<feature type="region of interest" description="Disordered" evidence="1">
    <location>
        <begin position="519"/>
        <end position="581"/>
    </location>
</feature>
<gene>
    <name evidence="2" type="ORF">EV356DRAFT_462155</name>
</gene>
<feature type="compositionally biased region" description="Basic and acidic residues" evidence="1">
    <location>
        <begin position="519"/>
        <end position="555"/>
    </location>
</feature>
<evidence type="ECO:0000313" key="2">
    <source>
        <dbReference type="EMBL" id="KAF2237361.1"/>
    </source>
</evidence>
<feature type="region of interest" description="Disordered" evidence="1">
    <location>
        <begin position="364"/>
        <end position="456"/>
    </location>
</feature>
<feature type="region of interest" description="Disordered" evidence="1">
    <location>
        <begin position="1"/>
        <end position="32"/>
    </location>
</feature>
<feature type="compositionally biased region" description="Gly residues" evidence="1">
    <location>
        <begin position="556"/>
        <end position="578"/>
    </location>
</feature>
<feature type="region of interest" description="Disordered" evidence="1">
    <location>
        <begin position="89"/>
        <end position="128"/>
    </location>
</feature>
<feature type="compositionally biased region" description="Polar residues" evidence="1">
    <location>
        <begin position="107"/>
        <end position="123"/>
    </location>
</feature>
<dbReference type="AlphaFoldDB" id="A0A6A6HHD4"/>
<feature type="compositionally biased region" description="Polar residues" evidence="1">
    <location>
        <begin position="292"/>
        <end position="304"/>
    </location>
</feature>
<protein>
    <submittedName>
        <fullName evidence="2">Uncharacterized protein</fullName>
    </submittedName>
</protein>